<sequence length="680" mass="75179">MSCRRLIQCCGDDAEPTPTPRPAAAIPEGRTSVAVPADTVSLATLRPANTSRTPTATQASQQTQHSGATTEQQNAFQELWLKAMAQIKASDDGPELGELIQTATNSHPADGDITATVLFKTLQDEMNRVGLKGKLADMMEDIVPYLNRVMIVGDVAISANPNPAAFPWAAVRFLLLDIRVKIIEGMAEMTILVYQSTKAVADAWRIEDFTEYLQDLITAKDRLHDAGYMCELYRGTRSHGILKDMYEVVKKEAVSSAEDRAKAQLKDLLVDPKDAVDHIHHTSNSFCLDGTRVAVLQDIKSWAEDPKSPTVCWLPGLAGTGKSTIARTIARDLKGSSFGGAFFFKKGAGNRGNGHFLFSVSAYQLAMNIPPLLQTIVDAIKQDDSSAVAPKDIQWRKLVQEPLVALQTTGFDKPILLVIDALDECEEDDRGEILTLLASCTTIKVSITSRPELDIGGHFAKTMFHREIVLYRVDPGTIEQDINTFIRHALSHFVLEYNRSHPQEYMQLQPNWPGDDKTKLIVSRSLPLFIAAATFIRMIKNRYWTKSPNDKINFIVETFAKIHSQYDALYRPVLGLILSHSPGEDHAEIIAKFAAIIGSFILLADSLSITSLAKLLNIEPHVIISQVDPLRSVIDVPSDDSPIRLFHLSFRDYLVSKSAGDLQVSEPKATRRLRSIVLNS</sequence>
<evidence type="ECO:0000256" key="1">
    <source>
        <dbReference type="ARBA" id="ARBA00022737"/>
    </source>
</evidence>
<dbReference type="RefSeq" id="XP_031010894.1">
    <property type="nucleotide sequence ID" value="XM_031165063.1"/>
</dbReference>
<reference evidence="4 5" key="1">
    <citation type="submission" date="2018-06" db="EMBL/GenBank/DDBJ databases">
        <title>Fusarium incarnatum-equiseti species complex species 28.</title>
        <authorList>
            <person name="Gardiner D.M."/>
        </authorList>
    </citation>
    <scope>NUCLEOTIDE SEQUENCE [LARGE SCALE GENOMIC DNA]</scope>
    <source>
        <strain evidence="4 5">FIESC_28</strain>
    </source>
</reference>
<dbReference type="AlphaFoldDB" id="A0A366QPP2"/>
<evidence type="ECO:0000313" key="4">
    <source>
        <dbReference type="EMBL" id="RBR06817.1"/>
    </source>
</evidence>
<proteinExistence type="predicted"/>
<evidence type="ECO:0000259" key="3">
    <source>
        <dbReference type="PROSITE" id="PS50837"/>
    </source>
</evidence>
<dbReference type="Pfam" id="PF24883">
    <property type="entry name" value="NPHP3_N"/>
    <property type="match status" value="1"/>
</dbReference>
<dbReference type="PANTHER" id="PTHR10039">
    <property type="entry name" value="AMELOGENIN"/>
    <property type="match status" value="1"/>
</dbReference>
<dbReference type="InterPro" id="IPR056884">
    <property type="entry name" value="NPHP3-like_N"/>
</dbReference>
<dbReference type="Proteomes" id="UP000253153">
    <property type="component" value="Unassembled WGS sequence"/>
</dbReference>
<protein>
    <recommendedName>
        <fullName evidence="3">NACHT domain-containing protein</fullName>
    </recommendedName>
</protein>
<keyword evidence="5" id="KW-1185">Reference proteome</keyword>
<dbReference type="InterPro" id="IPR027417">
    <property type="entry name" value="P-loop_NTPase"/>
</dbReference>
<dbReference type="OrthoDB" id="674604at2759"/>
<dbReference type="InterPro" id="IPR007111">
    <property type="entry name" value="NACHT_NTPase"/>
</dbReference>
<feature type="region of interest" description="Disordered" evidence="2">
    <location>
        <begin position="46"/>
        <end position="71"/>
    </location>
</feature>
<dbReference type="GeneID" id="42000359"/>
<organism evidence="4 5">
    <name type="scientific">Fusarium coffeatum</name>
    <dbReference type="NCBI Taxonomy" id="231269"/>
    <lineage>
        <taxon>Eukaryota</taxon>
        <taxon>Fungi</taxon>
        <taxon>Dikarya</taxon>
        <taxon>Ascomycota</taxon>
        <taxon>Pezizomycotina</taxon>
        <taxon>Sordariomycetes</taxon>
        <taxon>Hypocreomycetidae</taxon>
        <taxon>Hypocreales</taxon>
        <taxon>Nectriaceae</taxon>
        <taxon>Fusarium</taxon>
        <taxon>Fusarium incarnatum-equiseti species complex</taxon>
    </lineage>
</organism>
<comment type="caution">
    <text evidence="4">The sequence shown here is derived from an EMBL/GenBank/DDBJ whole genome shotgun (WGS) entry which is preliminary data.</text>
</comment>
<feature type="compositionally biased region" description="Low complexity" evidence="2">
    <location>
        <begin position="50"/>
        <end position="70"/>
    </location>
</feature>
<name>A0A366QPP2_9HYPO</name>
<dbReference type="Gene3D" id="3.40.50.300">
    <property type="entry name" value="P-loop containing nucleotide triphosphate hydrolases"/>
    <property type="match status" value="1"/>
</dbReference>
<keyword evidence="1" id="KW-0677">Repeat</keyword>
<dbReference type="EMBL" id="QKXC01000335">
    <property type="protein sequence ID" value="RBR06817.1"/>
    <property type="molecule type" value="Genomic_DNA"/>
</dbReference>
<evidence type="ECO:0000256" key="2">
    <source>
        <dbReference type="SAM" id="MobiDB-lite"/>
    </source>
</evidence>
<evidence type="ECO:0000313" key="5">
    <source>
        <dbReference type="Proteomes" id="UP000253153"/>
    </source>
</evidence>
<dbReference type="SUPFAM" id="SSF52540">
    <property type="entry name" value="P-loop containing nucleoside triphosphate hydrolases"/>
    <property type="match status" value="1"/>
</dbReference>
<gene>
    <name evidence="4" type="ORF">FIESC28_10933</name>
</gene>
<dbReference type="PROSITE" id="PS50837">
    <property type="entry name" value="NACHT"/>
    <property type="match status" value="1"/>
</dbReference>
<accession>A0A366QPP2</accession>
<feature type="domain" description="NACHT" evidence="3">
    <location>
        <begin position="310"/>
        <end position="438"/>
    </location>
</feature>